<dbReference type="InterPro" id="IPR009057">
    <property type="entry name" value="Homeodomain-like_sf"/>
</dbReference>
<evidence type="ECO:0000256" key="3">
    <source>
        <dbReference type="ARBA" id="ARBA00023163"/>
    </source>
</evidence>
<dbReference type="AlphaFoldDB" id="A0A2W5NK24"/>
<dbReference type="GO" id="GO:0043565">
    <property type="term" value="F:sequence-specific DNA binding"/>
    <property type="evidence" value="ECO:0007669"/>
    <property type="project" value="InterPro"/>
</dbReference>
<name>A0A2W5NK24_9SPHN</name>
<dbReference type="SMART" id="SM00342">
    <property type="entry name" value="HTH_ARAC"/>
    <property type="match status" value="1"/>
</dbReference>
<keyword evidence="3" id="KW-0804">Transcription</keyword>
<dbReference type="PANTHER" id="PTHR46796:SF6">
    <property type="entry name" value="ARAC SUBFAMILY"/>
    <property type="match status" value="1"/>
</dbReference>
<dbReference type="SUPFAM" id="SSF46689">
    <property type="entry name" value="Homeodomain-like"/>
    <property type="match status" value="1"/>
</dbReference>
<dbReference type="InterPro" id="IPR050204">
    <property type="entry name" value="AraC_XylS_family_regulators"/>
</dbReference>
<dbReference type="InterPro" id="IPR018062">
    <property type="entry name" value="HTH_AraC-typ_CS"/>
</dbReference>
<dbReference type="PRINTS" id="PR00032">
    <property type="entry name" value="HTHARAC"/>
</dbReference>
<keyword evidence="1" id="KW-0805">Transcription regulation</keyword>
<gene>
    <name evidence="5" type="ORF">DI555_15020</name>
</gene>
<evidence type="ECO:0000313" key="6">
    <source>
        <dbReference type="Proteomes" id="UP000249082"/>
    </source>
</evidence>
<feature type="domain" description="HTH araC/xylS-type" evidence="4">
    <location>
        <begin position="185"/>
        <end position="285"/>
    </location>
</feature>
<protein>
    <submittedName>
        <fullName evidence="5">AraC family transcriptional regulator</fullName>
    </submittedName>
</protein>
<dbReference type="PANTHER" id="PTHR46796">
    <property type="entry name" value="HTH-TYPE TRANSCRIPTIONAL ACTIVATOR RHAS-RELATED"/>
    <property type="match status" value="1"/>
</dbReference>
<comment type="caution">
    <text evidence="5">The sequence shown here is derived from an EMBL/GenBank/DDBJ whole genome shotgun (WGS) entry which is preliminary data.</text>
</comment>
<organism evidence="5 6">
    <name type="scientific">Novosphingobium pentaromativorans</name>
    <dbReference type="NCBI Taxonomy" id="205844"/>
    <lineage>
        <taxon>Bacteria</taxon>
        <taxon>Pseudomonadati</taxon>
        <taxon>Pseudomonadota</taxon>
        <taxon>Alphaproteobacteria</taxon>
        <taxon>Sphingomonadales</taxon>
        <taxon>Sphingomonadaceae</taxon>
        <taxon>Novosphingobium</taxon>
    </lineage>
</organism>
<evidence type="ECO:0000313" key="5">
    <source>
        <dbReference type="EMBL" id="PZQ53791.1"/>
    </source>
</evidence>
<dbReference type="Pfam" id="PF12833">
    <property type="entry name" value="HTH_18"/>
    <property type="match status" value="1"/>
</dbReference>
<dbReference type="Proteomes" id="UP000249082">
    <property type="component" value="Unassembled WGS sequence"/>
</dbReference>
<evidence type="ECO:0000256" key="2">
    <source>
        <dbReference type="ARBA" id="ARBA00023125"/>
    </source>
</evidence>
<reference evidence="5 6" key="1">
    <citation type="submission" date="2017-08" db="EMBL/GenBank/DDBJ databases">
        <title>Infants hospitalized years apart are colonized by the same room-sourced microbial strains.</title>
        <authorList>
            <person name="Brooks B."/>
            <person name="Olm M.R."/>
            <person name="Firek B.A."/>
            <person name="Baker R."/>
            <person name="Thomas B.C."/>
            <person name="Morowitz M.J."/>
            <person name="Banfield J.F."/>
        </authorList>
    </citation>
    <scope>NUCLEOTIDE SEQUENCE [LARGE SCALE GENOMIC DNA]</scope>
    <source>
        <strain evidence="5">S2_005_002_R2_33</strain>
    </source>
</reference>
<proteinExistence type="predicted"/>
<accession>A0A2W5NK24</accession>
<dbReference type="InterPro" id="IPR020449">
    <property type="entry name" value="Tscrpt_reg_AraC-type_HTH"/>
</dbReference>
<keyword evidence="2" id="KW-0238">DNA-binding</keyword>
<dbReference type="PROSITE" id="PS00041">
    <property type="entry name" value="HTH_ARAC_FAMILY_1"/>
    <property type="match status" value="1"/>
</dbReference>
<dbReference type="EMBL" id="QFPX01000012">
    <property type="protein sequence ID" value="PZQ53791.1"/>
    <property type="molecule type" value="Genomic_DNA"/>
</dbReference>
<dbReference type="Gene3D" id="1.10.10.60">
    <property type="entry name" value="Homeodomain-like"/>
    <property type="match status" value="2"/>
</dbReference>
<evidence type="ECO:0000256" key="1">
    <source>
        <dbReference type="ARBA" id="ARBA00023015"/>
    </source>
</evidence>
<dbReference type="PROSITE" id="PS01124">
    <property type="entry name" value="HTH_ARAC_FAMILY_2"/>
    <property type="match status" value="1"/>
</dbReference>
<dbReference type="InterPro" id="IPR018060">
    <property type="entry name" value="HTH_AraC"/>
</dbReference>
<sequence length="298" mass="32547">MPDNRPAHTPTMIVDAELCAAGITAQIVRFDIPEPTDTRHAVGAGYHVNMCLTPRPLESRGGYRERWGPHRFERLGDIFVIPPGESLYIRGGSGRQASLVCTIDASLVHDLLGRDLPWDDAHLAAALDIGSAHVRALLFRITAEVRHPGLASQRMLELLGSELAIELGRYGLEVSERPMTGGLSGWRLRLIEERLASDLAAPSLKDLADLCGLSVRQLTRGFRVSRACSIGDYIEQRRMEAAKRLLMEGESVKTIAFAMGFASPSSFTFAFRRAVGASPSTFRQRQGRALASMPSVAA</sequence>
<evidence type="ECO:0000259" key="4">
    <source>
        <dbReference type="PROSITE" id="PS01124"/>
    </source>
</evidence>
<dbReference type="GO" id="GO:0003700">
    <property type="term" value="F:DNA-binding transcription factor activity"/>
    <property type="evidence" value="ECO:0007669"/>
    <property type="project" value="InterPro"/>
</dbReference>